<accession>A0ABW9EE50</accession>
<comment type="caution">
    <text evidence="2">The sequence shown here is derived from an EMBL/GenBank/DDBJ whole genome shotgun (WGS) entry which is preliminary data.</text>
</comment>
<evidence type="ECO:0000313" key="2">
    <source>
        <dbReference type="EMBL" id="MFM0717023.1"/>
    </source>
</evidence>
<dbReference type="EMBL" id="JAQQCL010000007">
    <property type="protein sequence ID" value="MFM0717023.1"/>
    <property type="molecule type" value="Genomic_DNA"/>
</dbReference>
<protein>
    <submittedName>
        <fullName evidence="2">Uncharacterized protein</fullName>
    </submittedName>
</protein>
<keyword evidence="3" id="KW-1185">Reference proteome</keyword>
<proteinExistence type="predicted"/>
<evidence type="ECO:0000256" key="1">
    <source>
        <dbReference type="SAM" id="MobiDB-lite"/>
    </source>
</evidence>
<evidence type="ECO:0000313" key="3">
    <source>
        <dbReference type="Proteomes" id="UP001629392"/>
    </source>
</evidence>
<name>A0ABW9EE50_9BURK</name>
<reference evidence="2 3" key="1">
    <citation type="journal article" date="2024" name="Chem. Sci.">
        <title>Discovery of megapolipeptins by genome mining of a Burkholderiales bacteria collection.</title>
        <authorList>
            <person name="Paulo B.S."/>
            <person name="Recchia M.J.J."/>
            <person name="Lee S."/>
            <person name="Fergusson C.H."/>
            <person name="Romanowski S.B."/>
            <person name="Hernandez A."/>
            <person name="Krull N."/>
            <person name="Liu D.Y."/>
            <person name="Cavanagh H."/>
            <person name="Bos A."/>
            <person name="Gray C.A."/>
            <person name="Murphy B.T."/>
            <person name="Linington R.G."/>
            <person name="Eustaquio A.S."/>
        </authorList>
    </citation>
    <scope>NUCLEOTIDE SEQUENCE [LARGE SCALE GENOMIC DNA]</scope>
    <source>
        <strain evidence="2 3">RL17-350-BIC-E</strain>
    </source>
</reference>
<sequence length="49" mass="4743">MTGVNDAAGGSSGRDVCACRARAAQLALAAGAPGEATQRVEAPGKEATQ</sequence>
<gene>
    <name evidence="2" type="ORF">PQQ73_11855</name>
</gene>
<feature type="region of interest" description="Disordered" evidence="1">
    <location>
        <begin position="30"/>
        <end position="49"/>
    </location>
</feature>
<dbReference type="Proteomes" id="UP001629392">
    <property type="component" value="Unassembled WGS sequence"/>
</dbReference>
<dbReference type="RefSeq" id="WP_408153057.1">
    <property type="nucleotide sequence ID" value="NZ_JAQQCL010000007.1"/>
</dbReference>
<organism evidence="2 3">
    <name type="scientific">Paraburkholderia strydomiana</name>
    <dbReference type="NCBI Taxonomy" id="1245417"/>
    <lineage>
        <taxon>Bacteria</taxon>
        <taxon>Pseudomonadati</taxon>
        <taxon>Pseudomonadota</taxon>
        <taxon>Betaproteobacteria</taxon>
        <taxon>Burkholderiales</taxon>
        <taxon>Burkholderiaceae</taxon>
        <taxon>Paraburkholderia</taxon>
    </lineage>
</organism>